<accession>A0A8J5Z5G3</accession>
<keyword evidence="3 8" id="KW-0812">Transmembrane</keyword>
<dbReference type="OrthoDB" id="1388414at2759"/>
<sequence>METAKLSTGPENWRVKDWVDMSAEEESNSLEFTPTWVVAAVCFIIVLISIIAERGLHHLGKYLKHKKQDALFEALQKLKEELMLLGFISLLLTVFQGLVSEICIPAYLATSLLPCKRHGEEKTHEEYTSQAINNRRRLFSTDSSSDHCSREGKVPLLSLEALHHLHIFIFVLAVVHVIFCVITMVLGGARIRQWKQWEESILKHGNGIFDFYLVRLLLTMLSGPEEDTDHHHTFFARHAQGYWRRAAVVSWIMSFFKQFYDSVTKSDYLALREGFIRFCLWLYEKGVTDYLFTPQTQGHRNFDFHGYMIRTLEVDFKKIVGISWYLWLFVVMFLLLNVEGWHTYFWLSFLPVSLLLLVGTKLEHIITRLAQDVDVSEATQVKPSDTHFWFEKPGIVLHLIHFILFQNAFELAFFFWILCTYGFHSCIMERMSYIIPRLIMGVMVQVLCSYSTLPLYALVTLMGSQLKEGLFKEFVRSSLDKWFTDRKGEASKHESTNTTQMDRMVKESYQSMPTGMSIAGETTLSIAVQYSGPNP</sequence>
<evidence type="ECO:0000313" key="11">
    <source>
        <dbReference type="Proteomes" id="UP000701853"/>
    </source>
</evidence>
<evidence type="ECO:0000256" key="7">
    <source>
        <dbReference type="ARBA" id="ARBA00023265"/>
    </source>
</evidence>
<dbReference type="GO" id="GO:0006952">
    <property type="term" value="P:defense response"/>
    <property type="evidence" value="ECO:0007669"/>
    <property type="project" value="UniProtKB-KW"/>
</dbReference>
<dbReference type="PANTHER" id="PTHR31942">
    <property type="entry name" value="MLO-LIKE PROTEIN 1"/>
    <property type="match status" value="1"/>
</dbReference>
<reference evidence="10 11" key="1">
    <citation type="journal article" date="2021" name="bioRxiv">
        <title>The Gossypium anomalum genome as a resource for cotton improvement and evolutionary analysis of hybrid incompatibility.</title>
        <authorList>
            <person name="Grover C.E."/>
            <person name="Yuan D."/>
            <person name="Arick M.A."/>
            <person name="Miller E.R."/>
            <person name="Hu G."/>
            <person name="Peterson D.G."/>
            <person name="Wendel J.F."/>
            <person name="Udall J.A."/>
        </authorList>
    </citation>
    <scope>NUCLEOTIDE SEQUENCE [LARGE SCALE GENOMIC DNA]</scope>
    <source>
        <strain evidence="10">JFW-Udall</strain>
        <tissue evidence="10">Leaf</tissue>
    </source>
</reference>
<proteinExistence type="inferred from homology"/>
<feature type="transmembrane region" description="Helical" evidence="9">
    <location>
        <begin position="438"/>
        <end position="459"/>
    </location>
</feature>
<dbReference type="GO" id="GO:0016020">
    <property type="term" value="C:membrane"/>
    <property type="evidence" value="ECO:0007669"/>
    <property type="project" value="UniProtKB-SubCell"/>
</dbReference>
<dbReference type="EMBL" id="JAHUZN010000010">
    <property type="protein sequence ID" value="KAG8481759.1"/>
    <property type="molecule type" value="Genomic_DNA"/>
</dbReference>
<evidence type="ECO:0000256" key="3">
    <source>
        <dbReference type="ARBA" id="ARBA00022692"/>
    </source>
</evidence>
<comment type="similarity">
    <text evidence="2 8">Belongs to the MLO family.</text>
</comment>
<dbReference type="GO" id="GO:0005516">
    <property type="term" value="F:calmodulin binding"/>
    <property type="evidence" value="ECO:0007669"/>
    <property type="project" value="UniProtKB-KW"/>
</dbReference>
<dbReference type="AlphaFoldDB" id="A0A8J5Z5G3"/>
<keyword evidence="4 8" id="KW-0611">Plant defense</keyword>
<evidence type="ECO:0000256" key="8">
    <source>
        <dbReference type="RuleBase" id="RU280816"/>
    </source>
</evidence>
<dbReference type="PANTHER" id="PTHR31942:SF54">
    <property type="entry name" value="MLO-LIKE PROTEIN 13"/>
    <property type="match status" value="1"/>
</dbReference>
<feature type="transmembrane region" description="Helical" evidence="9">
    <location>
        <begin position="319"/>
        <end position="338"/>
    </location>
</feature>
<keyword evidence="8" id="KW-0112">Calmodulin-binding</keyword>
<keyword evidence="6 8" id="KW-0472">Membrane</keyword>
<feature type="transmembrane region" description="Helical" evidence="9">
    <location>
        <begin position="395"/>
        <end position="418"/>
    </location>
</feature>
<name>A0A8J5Z5G3_9ROSI</name>
<evidence type="ECO:0000256" key="4">
    <source>
        <dbReference type="ARBA" id="ARBA00022821"/>
    </source>
</evidence>
<keyword evidence="11" id="KW-1185">Reference proteome</keyword>
<comment type="caution">
    <text evidence="10">The sequence shown here is derived from an EMBL/GenBank/DDBJ whole genome shotgun (WGS) entry which is preliminary data.</text>
</comment>
<evidence type="ECO:0000256" key="1">
    <source>
        <dbReference type="ARBA" id="ARBA00004141"/>
    </source>
</evidence>
<dbReference type="Pfam" id="PF03094">
    <property type="entry name" value="Mlo"/>
    <property type="match status" value="1"/>
</dbReference>
<gene>
    <name evidence="8" type="primary">MLO</name>
    <name evidence="10" type="ORF">CXB51_027209</name>
</gene>
<comment type="domain">
    <text evidence="8">The C-terminus contains a calmodulin-binding domain, which binds calmodulin in a calcium-dependent fashion.</text>
</comment>
<dbReference type="InterPro" id="IPR004326">
    <property type="entry name" value="Mlo"/>
</dbReference>
<evidence type="ECO:0000313" key="10">
    <source>
        <dbReference type="EMBL" id="KAG8481759.1"/>
    </source>
</evidence>
<feature type="transmembrane region" description="Helical" evidence="9">
    <location>
        <begin position="82"/>
        <end position="108"/>
    </location>
</feature>
<evidence type="ECO:0000256" key="5">
    <source>
        <dbReference type="ARBA" id="ARBA00022989"/>
    </source>
</evidence>
<dbReference type="Proteomes" id="UP000701853">
    <property type="component" value="Chromosome 10"/>
</dbReference>
<feature type="transmembrane region" description="Helical" evidence="9">
    <location>
        <begin position="165"/>
        <end position="186"/>
    </location>
</feature>
<evidence type="ECO:0000256" key="2">
    <source>
        <dbReference type="ARBA" id="ARBA00006574"/>
    </source>
</evidence>
<organism evidence="10 11">
    <name type="scientific">Gossypium anomalum</name>
    <dbReference type="NCBI Taxonomy" id="47600"/>
    <lineage>
        <taxon>Eukaryota</taxon>
        <taxon>Viridiplantae</taxon>
        <taxon>Streptophyta</taxon>
        <taxon>Embryophyta</taxon>
        <taxon>Tracheophyta</taxon>
        <taxon>Spermatophyta</taxon>
        <taxon>Magnoliopsida</taxon>
        <taxon>eudicotyledons</taxon>
        <taxon>Gunneridae</taxon>
        <taxon>Pentapetalae</taxon>
        <taxon>rosids</taxon>
        <taxon>malvids</taxon>
        <taxon>Malvales</taxon>
        <taxon>Malvaceae</taxon>
        <taxon>Malvoideae</taxon>
        <taxon>Gossypium</taxon>
    </lineage>
</organism>
<keyword evidence="7 8" id="KW-0568">Pathogenesis-related protein</keyword>
<protein>
    <recommendedName>
        <fullName evidence="8">MLO-like protein</fullName>
    </recommendedName>
</protein>
<evidence type="ECO:0000256" key="6">
    <source>
        <dbReference type="ARBA" id="ARBA00023136"/>
    </source>
</evidence>
<evidence type="ECO:0000256" key="9">
    <source>
        <dbReference type="SAM" id="Phobius"/>
    </source>
</evidence>
<comment type="function">
    <text evidence="8">May be involved in modulation of pathogen defense and leaf cell death.</text>
</comment>
<feature type="transmembrane region" description="Helical" evidence="9">
    <location>
        <begin position="36"/>
        <end position="56"/>
    </location>
</feature>
<comment type="subcellular location">
    <subcellularLocation>
        <location evidence="1 8">Membrane</location>
        <topology evidence="1 8">Multi-pass membrane protein</topology>
    </subcellularLocation>
</comment>
<keyword evidence="5 8" id="KW-1133">Transmembrane helix</keyword>